<organism evidence="3 4">
    <name type="scientific">Uabimicrobium amorphum</name>
    <dbReference type="NCBI Taxonomy" id="2596890"/>
    <lineage>
        <taxon>Bacteria</taxon>
        <taxon>Pseudomonadati</taxon>
        <taxon>Planctomycetota</taxon>
        <taxon>Candidatus Uabimicrobiia</taxon>
        <taxon>Candidatus Uabimicrobiales</taxon>
        <taxon>Candidatus Uabimicrobiaceae</taxon>
        <taxon>Candidatus Uabimicrobium</taxon>
    </lineage>
</organism>
<keyword evidence="2" id="KW-1133">Transmembrane helix</keyword>
<gene>
    <name evidence="3" type="ORF">UABAM_05372</name>
</gene>
<dbReference type="AlphaFoldDB" id="A0A5S9ITQ5"/>
<evidence type="ECO:0000313" key="3">
    <source>
        <dbReference type="EMBL" id="BBM86970.1"/>
    </source>
</evidence>
<dbReference type="RefSeq" id="WP_151971004.1">
    <property type="nucleotide sequence ID" value="NZ_AP019860.1"/>
</dbReference>
<protein>
    <submittedName>
        <fullName evidence="3">Uncharacterized protein</fullName>
    </submittedName>
</protein>
<proteinExistence type="predicted"/>
<keyword evidence="2" id="KW-0812">Transmembrane</keyword>
<evidence type="ECO:0000256" key="1">
    <source>
        <dbReference type="SAM" id="Coils"/>
    </source>
</evidence>
<keyword evidence="2" id="KW-0472">Membrane</keyword>
<dbReference type="EMBL" id="AP019860">
    <property type="protein sequence ID" value="BBM86970.1"/>
    <property type="molecule type" value="Genomic_DNA"/>
</dbReference>
<keyword evidence="1" id="KW-0175">Coiled coil</keyword>
<dbReference type="Proteomes" id="UP000326354">
    <property type="component" value="Chromosome"/>
</dbReference>
<feature type="coiled-coil region" evidence="1">
    <location>
        <begin position="185"/>
        <end position="226"/>
    </location>
</feature>
<evidence type="ECO:0000313" key="4">
    <source>
        <dbReference type="Proteomes" id="UP000326354"/>
    </source>
</evidence>
<dbReference type="KEGG" id="uam:UABAM_05372"/>
<name>A0A5S9ITQ5_UABAM</name>
<reference evidence="3 4" key="1">
    <citation type="submission" date="2019-08" db="EMBL/GenBank/DDBJ databases">
        <title>Complete genome sequence of Candidatus Uab amorphum.</title>
        <authorList>
            <person name="Shiratori T."/>
            <person name="Suzuki S."/>
            <person name="Kakizawa Y."/>
            <person name="Ishida K."/>
        </authorList>
    </citation>
    <scope>NUCLEOTIDE SEQUENCE [LARGE SCALE GENOMIC DNA]</scope>
    <source>
        <strain evidence="3 4">SRT547</strain>
    </source>
</reference>
<keyword evidence="4" id="KW-1185">Reference proteome</keyword>
<feature type="transmembrane region" description="Helical" evidence="2">
    <location>
        <begin position="163"/>
        <end position="182"/>
    </location>
</feature>
<evidence type="ECO:0000256" key="2">
    <source>
        <dbReference type="SAM" id="Phobius"/>
    </source>
</evidence>
<sequence length="343" mass="39654">MKVEFSSGYTTDISNTKDYDIKEFPAQVLPQIRESLNAFLKEQSFLQAQNSKIEIDAVLLWGCDAKKNINFWLPACLDHDVTDHAGRKTFRLTGSLVVKRNNPVASWNIIILSSQRKDQIQQWIASSNFLQIDPQVRHWTEFSLAYNKQNLEVKALNNKHVKFMAITTLLVIALVFGVFHLYRKNQQLQLLSQQNQAQVAQLQQKNRQQQDNMAAQQQLLKNAVREVLSKKLRASQGIRAWVHGRYPVIEQVFHKLAAEDMFDDGLQMFLEIADSDQSLREWLNNYEPGFVYDAQNNSVETNVKQKIISEGKVNQYKAIAYYVGVLQLYKNFINSNSNIKDKR</sequence>
<accession>A0A5S9ITQ5</accession>